<feature type="compositionally biased region" description="Polar residues" evidence="1">
    <location>
        <begin position="248"/>
        <end position="310"/>
    </location>
</feature>
<feature type="region of interest" description="Disordered" evidence="1">
    <location>
        <begin position="65"/>
        <end position="88"/>
    </location>
</feature>
<feature type="compositionally biased region" description="Polar residues" evidence="1">
    <location>
        <begin position="152"/>
        <end position="168"/>
    </location>
</feature>
<keyword evidence="2" id="KW-0732">Signal</keyword>
<sequence length="375" mass="39144">MMMRPVVCFLVFLLSVASLCMEANAFTNEPGEIKNLSDCSSDTSEGHCTPKGDGNVFTALLYDRAGSGSSSDGSSHSGSSSGSPAREAQGYLQAPVLPAQEEVRTGVTHHTNLEKPLQEQDAERSREQEGVKPPAAVLSDQVPDTESETKILLQQQQQSGTNCTNGTSEAPELTENPKTCPPKKPEVPPAQVPEVPKEGVSSHPRGEEGSVQVQTPPTTTSPTSTRVTTENGAPESGAKPSDPAQGAATINDSSSTENQVTEGNTSTNDNATLGVSTDSPESTNPSQASNTTAPNSTSGEDSQETNSTTLPSAENTTTEAPTTTPSPLPNADINTNTITSTVQKKANVDSSINSVWMRTTAPLLIVAVLFSVNVY</sequence>
<evidence type="ECO:0000313" key="3">
    <source>
        <dbReference type="EMBL" id="ORC90041.1"/>
    </source>
</evidence>
<accession>A0A1X0NZL7</accession>
<evidence type="ECO:0000313" key="4">
    <source>
        <dbReference type="Proteomes" id="UP000192257"/>
    </source>
</evidence>
<feature type="compositionally biased region" description="Low complexity" evidence="1">
    <location>
        <begin position="66"/>
        <end position="83"/>
    </location>
</feature>
<protein>
    <submittedName>
        <fullName evidence="3">Uncharacterized protein</fullName>
    </submittedName>
</protein>
<dbReference type="EMBL" id="NBCO01000010">
    <property type="protein sequence ID" value="ORC90041.1"/>
    <property type="molecule type" value="Genomic_DNA"/>
</dbReference>
<keyword evidence="4" id="KW-1185">Reference proteome</keyword>
<feature type="compositionally biased region" description="Low complexity" evidence="1">
    <location>
        <begin position="311"/>
        <end position="325"/>
    </location>
</feature>
<feature type="signal peptide" evidence="2">
    <location>
        <begin position="1"/>
        <end position="25"/>
    </location>
</feature>
<dbReference type="AlphaFoldDB" id="A0A1X0NZL7"/>
<comment type="caution">
    <text evidence="3">The sequence shown here is derived from an EMBL/GenBank/DDBJ whole genome shotgun (WGS) entry which is preliminary data.</text>
</comment>
<dbReference type="Proteomes" id="UP000192257">
    <property type="component" value="Unassembled WGS sequence"/>
</dbReference>
<dbReference type="VEuPathDB" id="TriTrypDB:TM35_000103090"/>
<feature type="region of interest" description="Disordered" evidence="1">
    <location>
        <begin position="109"/>
        <end position="334"/>
    </location>
</feature>
<reference evidence="3 4" key="1">
    <citation type="submission" date="2017-03" db="EMBL/GenBank/DDBJ databases">
        <title>An alternative strategy for trypanosome survival in the mammalian bloodstream revealed through genome and transcriptome analysis of the ubiquitous bovine parasite Trypanosoma (Megatrypanum) theileri.</title>
        <authorList>
            <person name="Kelly S."/>
            <person name="Ivens A."/>
            <person name="Mott A."/>
            <person name="O'Neill E."/>
            <person name="Emms D."/>
            <person name="Macleod O."/>
            <person name="Voorheis P."/>
            <person name="Matthews J."/>
            <person name="Matthews K."/>
            <person name="Carrington M."/>
        </authorList>
    </citation>
    <scope>NUCLEOTIDE SEQUENCE [LARGE SCALE GENOMIC DNA]</scope>
    <source>
        <strain evidence="3">Edinburgh</strain>
    </source>
</reference>
<dbReference type="Gene3D" id="2.60.120.1540">
    <property type="match status" value="1"/>
</dbReference>
<organism evidence="3 4">
    <name type="scientific">Trypanosoma theileri</name>
    <dbReference type="NCBI Taxonomy" id="67003"/>
    <lineage>
        <taxon>Eukaryota</taxon>
        <taxon>Discoba</taxon>
        <taxon>Euglenozoa</taxon>
        <taxon>Kinetoplastea</taxon>
        <taxon>Metakinetoplastina</taxon>
        <taxon>Trypanosomatida</taxon>
        <taxon>Trypanosomatidae</taxon>
        <taxon>Trypanosoma</taxon>
    </lineage>
</organism>
<feature type="compositionally biased region" description="Pro residues" evidence="1">
    <location>
        <begin position="179"/>
        <end position="191"/>
    </location>
</feature>
<dbReference type="RefSeq" id="XP_028884107.1">
    <property type="nucleotide sequence ID" value="XM_029024800.1"/>
</dbReference>
<feature type="compositionally biased region" description="Basic and acidic residues" evidence="1">
    <location>
        <begin position="111"/>
        <end position="130"/>
    </location>
</feature>
<gene>
    <name evidence="3" type="ORF">TM35_000103090</name>
</gene>
<dbReference type="GeneID" id="39984580"/>
<evidence type="ECO:0000256" key="2">
    <source>
        <dbReference type="SAM" id="SignalP"/>
    </source>
</evidence>
<evidence type="ECO:0000256" key="1">
    <source>
        <dbReference type="SAM" id="MobiDB-lite"/>
    </source>
</evidence>
<feature type="compositionally biased region" description="Low complexity" evidence="1">
    <location>
        <begin position="210"/>
        <end position="229"/>
    </location>
</feature>
<feature type="chain" id="PRO_5012236304" evidence="2">
    <location>
        <begin position="26"/>
        <end position="375"/>
    </location>
</feature>
<proteinExistence type="predicted"/>
<name>A0A1X0NZL7_9TRYP</name>